<evidence type="ECO:0000259" key="4">
    <source>
        <dbReference type="Pfam" id="PF00535"/>
    </source>
</evidence>
<protein>
    <submittedName>
        <fullName evidence="6">Glycosyl transferase family 2</fullName>
    </submittedName>
</protein>
<organism evidence="6 7">
    <name type="scientific">Calditerrivibrio nitroreducens (strain DSM 19672 / NBRC 101217 / Yu37-1)</name>
    <dbReference type="NCBI Taxonomy" id="768670"/>
    <lineage>
        <taxon>Bacteria</taxon>
        <taxon>Pseudomonadati</taxon>
        <taxon>Deferribacterota</taxon>
        <taxon>Deferribacteres</taxon>
        <taxon>Deferribacterales</taxon>
        <taxon>Calditerrivibrionaceae</taxon>
    </lineage>
</organism>
<keyword evidence="2" id="KW-0328">Glycosyltransferase</keyword>
<dbReference type="Pfam" id="PF00535">
    <property type="entry name" value="Glycos_transf_2"/>
    <property type="match status" value="1"/>
</dbReference>
<dbReference type="RefSeq" id="WP_013451295.1">
    <property type="nucleotide sequence ID" value="NC_014758.1"/>
</dbReference>
<name>E4TIN5_CALNY</name>
<feature type="domain" description="Glycosyltransferase 2-like" evidence="4">
    <location>
        <begin position="8"/>
        <end position="67"/>
    </location>
</feature>
<evidence type="ECO:0000256" key="1">
    <source>
        <dbReference type="ARBA" id="ARBA00006739"/>
    </source>
</evidence>
<gene>
    <name evidence="6" type="ordered locus">Calni_1175</name>
</gene>
<dbReference type="CAZy" id="GT2">
    <property type="family name" value="Glycosyltransferase Family 2"/>
</dbReference>
<dbReference type="Pfam" id="PF13632">
    <property type="entry name" value="Glyco_trans_2_3"/>
    <property type="match status" value="1"/>
</dbReference>
<dbReference type="STRING" id="768670.Calni_1175"/>
<keyword evidence="3 6" id="KW-0808">Transferase</keyword>
<evidence type="ECO:0000259" key="5">
    <source>
        <dbReference type="Pfam" id="PF13632"/>
    </source>
</evidence>
<accession>E4TIN5</accession>
<dbReference type="InterPro" id="IPR029044">
    <property type="entry name" value="Nucleotide-diphossugar_trans"/>
</dbReference>
<keyword evidence="7" id="KW-1185">Reference proteome</keyword>
<dbReference type="Proteomes" id="UP000007039">
    <property type="component" value="Chromosome"/>
</dbReference>
<evidence type="ECO:0000313" key="6">
    <source>
        <dbReference type="EMBL" id="ADR19083.1"/>
    </source>
</evidence>
<dbReference type="PANTHER" id="PTHR43179">
    <property type="entry name" value="RHAMNOSYLTRANSFERASE WBBL"/>
    <property type="match status" value="1"/>
</dbReference>
<proteinExistence type="inferred from homology"/>
<dbReference type="GO" id="GO:0016757">
    <property type="term" value="F:glycosyltransferase activity"/>
    <property type="evidence" value="ECO:0007669"/>
    <property type="project" value="UniProtKB-KW"/>
</dbReference>
<dbReference type="InterPro" id="IPR001173">
    <property type="entry name" value="Glyco_trans_2-like"/>
</dbReference>
<dbReference type="OrthoDB" id="9771846at2"/>
<comment type="similarity">
    <text evidence="1">Belongs to the glycosyltransferase 2 family.</text>
</comment>
<dbReference type="KEGG" id="cni:Calni_1175"/>
<dbReference type="AlphaFoldDB" id="E4TIN5"/>
<dbReference type="Gene3D" id="3.90.550.10">
    <property type="entry name" value="Spore Coat Polysaccharide Biosynthesis Protein SpsA, Chain A"/>
    <property type="match status" value="2"/>
</dbReference>
<sequence>MKNPKVYIILLNYNGWADTIECLESVLRIDYPNYQVIVVDNNSPNNSMDYIKAWAEGRLDVLVNPNNPLRKLSFPPVQKPIPYLFYTREEAERGGNPEIEKQFVNPLIFIQSGFNGGFAFGNNVAIKYAFGKKDADYVLLLNNDTVVEKDFLNKLLLELFQSDRKIGITGCKIYYYDSPNKIWFNGGKFNKWTGRAIHIQKEVSNESSECNFITGSCMLIKREVLEKVGLLDESYFMYIEDLDYCYKAIKSGYKLIVAHNSEIWHKVGASNDGEFSEFATYLHGRNKLKFIFKQDNFFIKTTAIIVFFISRIFKYLRLFLNDKKTIVFSEIKGIIELFR</sequence>
<dbReference type="eggNOG" id="COG1216">
    <property type="taxonomic scope" value="Bacteria"/>
</dbReference>
<dbReference type="PANTHER" id="PTHR43179:SF12">
    <property type="entry name" value="GALACTOFURANOSYLTRANSFERASE GLFT2"/>
    <property type="match status" value="1"/>
</dbReference>
<reference evidence="6 7" key="2">
    <citation type="journal article" date="2011" name="Stand. Genomic Sci.">
        <title>Complete genome sequence of Calditerrivibrio nitroreducens type strain (Yu37-1).</title>
        <authorList>
            <person name="Pitluck S."/>
            <person name="Sikorski J."/>
            <person name="Zeytun A."/>
            <person name="Lapidus A."/>
            <person name="Nolan M."/>
            <person name="Lucas S."/>
            <person name="Hammon N."/>
            <person name="Deshpande S."/>
            <person name="Cheng J.F."/>
            <person name="Tapia R."/>
            <person name="Han C."/>
            <person name="Goodwin L."/>
            <person name="Liolios K."/>
            <person name="Pagani I."/>
            <person name="Ivanova N."/>
            <person name="Mavromatis K."/>
            <person name="Pati A."/>
            <person name="Chen A."/>
            <person name="Palaniappan K."/>
            <person name="Hauser L."/>
            <person name="Chang Y.J."/>
            <person name="Jeffries C.D."/>
            <person name="Detter J.C."/>
            <person name="Brambilla E."/>
            <person name="Djao O.D."/>
            <person name="Rohde M."/>
            <person name="Spring S."/>
            <person name="Goker M."/>
            <person name="Woyke T."/>
            <person name="Bristow J."/>
            <person name="Eisen J.A."/>
            <person name="Markowitz V."/>
            <person name="Hugenholtz P."/>
            <person name="Kyrpides N.C."/>
            <person name="Klenk H.P."/>
            <person name="Land M."/>
        </authorList>
    </citation>
    <scope>NUCLEOTIDE SEQUENCE [LARGE SCALE GENOMIC DNA]</scope>
    <source>
        <strain evidence="7">DSM 19672 / NBRC 101217 / Yu37-1</strain>
    </source>
</reference>
<evidence type="ECO:0000313" key="7">
    <source>
        <dbReference type="Proteomes" id="UP000007039"/>
    </source>
</evidence>
<feature type="domain" description="Glycosyltransferase 2-like" evidence="5">
    <location>
        <begin position="137"/>
        <end position="269"/>
    </location>
</feature>
<evidence type="ECO:0000256" key="2">
    <source>
        <dbReference type="ARBA" id="ARBA00022676"/>
    </source>
</evidence>
<dbReference type="EMBL" id="CP002347">
    <property type="protein sequence ID" value="ADR19083.1"/>
    <property type="molecule type" value="Genomic_DNA"/>
</dbReference>
<dbReference type="SUPFAM" id="SSF53448">
    <property type="entry name" value="Nucleotide-diphospho-sugar transferases"/>
    <property type="match status" value="1"/>
</dbReference>
<dbReference type="CDD" id="cd04186">
    <property type="entry name" value="GT_2_like_c"/>
    <property type="match status" value="1"/>
</dbReference>
<evidence type="ECO:0000256" key="3">
    <source>
        <dbReference type="ARBA" id="ARBA00022679"/>
    </source>
</evidence>
<dbReference type="HOGENOM" id="CLU_023845_4_1_0"/>
<reference key="1">
    <citation type="submission" date="2010-11" db="EMBL/GenBank/DDBJ databases">
        <title>The complete genome of chromosome of Calditerrivibrio nitroreducens DSM 19672.</title>
        <authorList>
            <consortium name="US DOE Joint Genome Institute (JGI-PGF)"/>
            <person name="Lucas S."/>
            <person name="Copeland A."/>
            <person name="Lapidus A."/>
            <person name="Bruce D."/>
            <person name="Goodwin L."/>
            <person name="Pitluck S."/>
            <person name="Kyrpides N."/>
            <person name="Mavromatis K."/>
            <person name="Ivanova N."/>
            <person name="Mikhailova N."/>
            <person name="Zeytun A."/>
            <person name="Brettin T."/>
            <person name="Detter J.C."/>
            <person name="Tapia R."/>
            <person name="Han C."/>
            <person name="Land M."/>
            <person name="Hauser L."/>
            <person name="Markowitz V."/>
            <person name="Cheng J.-F."/>
            <person name="Hugenholtz P."/>
            <person name="Woyke T."/>
            <person name="Wu D."/>
            <person name="Spring S."/>
            <person name="Schroeder M."/>
            <person name="Brambilla E."/>
            <person name="Klenk H.-P."/>
            <person name="Eisen J.A."/>
        </authorList>
    </citation>
    <scope>NUCLEOTIDE SEQUENCE [LARGE SCALE GENOMIC DNA]</scope>
    <source>
        <strain>DSM 19672</strain>
    </source>
</reference>